<dbReference type="InterPro" id="IPR017972">
    <property type="entry name" value="Cyt_P450_CS"/>
</dbReference>
<keyword evidence="5 9" id="KW-0560">Oxidoreductase</keyword>
<dbReference type="InterPro" id="IPR002397">
    <property type="entry name" value="Cyt_P450_B"/>
</dbReference>
<evidence type="ECO:0000313" key="11">
    <source>
        <dbReference type="EMBL" id="SDX56155.1"/>
    </source>
</evidence>
<keyword evidence="4 9" id="KW-0479">Metal-binding</keyword>
<keyword evidence="7 9" id="KW-0503">Monooxygenase</keyword>
<protein>
    <submittedName>
        <fullName evidence="11">Cytochrome P450</fullName>
    </submittedName>
</protein>
<dbReference type="PROSITE" id="PS00086">
    <property type="entry name" value="CYTOCHROME_P450"/>
    <property type="match status" value="1"/>
</dbReference>
<dbReference type="FunFam" id="1.10.630.10:FF:000018">
    <property type="entry name" value="Cytochrome P450 monooxygenase"/>
    <property type="match status" value="1"/>
</dbReference>
<dbReference type="PANTHER" id="PTHR46696:SF1">
    <property type="entry name" value="CYTOCHROME P450 YJIB-RELATED"/>
    <property type="match status" value="1"/>
</dbReference>
<dbReference type="CDD" id="cd11031">
    <property type="entry name" value="Cyp158A-like"/>
    <property type="match status" value="1"/>
</dbReference>
<keyword evidence="6 9" id="KW-0408">Iron</keyword>
<dbReference type="PANTHER" id="PTHR46696">
    <property type="entry name" value="P450, PUTATIVE (EUROFUNG)-RELATED"/>
    <property type="match status" value="1"/>
</dbReference>
<dbReference type="Gene3D" id="1.10.630.10">
    <property type="entry name" value="Cytochrome P450"/>
    <property type="match status" value="1"/>
</dbReference>
<evidence type="ECO:0000256" key="7">
    <source>
        <dbReference type="ARBA" id="ARBA00023033"/>
    </source>
</evidence>
<dbReference type="GO" id="GO:0005506">
    <property type="term" value="F:iron ion binding"/>
    <property type="evidence" value="ECO:0007669"/>
    <property type="project" value="InterPro"/>
</dbReference>
<dbReference type="Proteomes" id="UP000199515">
    <property type="component" value="Unassembled WGS sequence"/>
</dbReference>
<name>A0A1H3CPX3_9PSEU</name>
<dbReference type="RefSeq" id="WP_091289234.1">
    <property type="nucleotide sequence ID" value="NZ_FNON01000003.1"/>
</dbReference>
<dbReference type="SUPFAM" id="SSF48264">
    <property type="entry name" value="Cytochrome P450"/>
    <property type="match status" value="1"/>
</dbReference>
<evidence type="ECO:0000256" key="3">
    <source>
        <dbReference type="ARBA" id="ARBA00022617"/>
    </source>
</evidence>
<evidence type="ECO:0000256" key="8">
    <source>
        <dbReference type="ARBA" id="ARBA00055433"/>
    </source>
</evidence>
<evidence type="ECO:0000313" key="12">
    <source>
        <dbReference type="Proteomes" id="UP000199515"/>
    </source>
</evidence>
<evidence type="ECO:0000256" key="2">
    <source>
        <dbReference type="ARBA" id="ARBA00010617"/>
    </source>
</evidence>
<dbReference type="PRINTS" id="PR00359">
    <property type="entry name" value="BP450"/>
</dbReference>
<evidence type="ECO:0000256" key="1">
    <source>
        <dbReference type="ARBA" id="ARBA00004660"/>
    </source>
</evidence>
<feature type="region of interest" description="Disordered" evidence="10">
    <location>
        <begin position="1"/>
        <end position="24"/>
    </location>
</feature>
<dbReference type="STRING" id="589385.SAMN05421504_103108"/>
<gene>
    <name evidence="11" type="ORF">SAMN05421504_103108</name>
</gene>
<evidence type="ECO:0000256" key="6">
    <source>
        <dbReference type="ARBA" id="ARBA00023004"/>
    </source>
</evidence>
<evidence type="ECO:0000256" key="10">
    <source>
        <dbReference type="SAM" id="MobiDB-lite"/>
    </source>
</evidence>
<reference evidence="11 12" key="1">
    <citation type="submission" date="2016-10" db="EMBL/GenBank/DDBJ databases">
        <authorList>
            <person name="de Groot N.N."/>
        </authorList>
    </citation>
    <scope>NUCLEOTIDE SEQUENCE [LARGE SCALE GENOMIC DNA]</scope>
    <source>
        <strain evidence="11 12">CPCC 202699</strain>
    </source>
</reference>
<evidence type="ECO:0000256" key="4">
    <source>
        <dbReference type="ARBA" id="ARBA00022723"/>
    </source>
</evidence>
<dbReference type="InterPro" id="IPR001128">
    <property type="entry name" value="Cyt_P450"/>
</dbReference>
<comment type="similarity">
    <text evidence="2 9">Belongs to the cytochrome P450 family.</text>
</comment>
<dbReference type="GO" id="GO:0004497">
    <property type="term" value="F:monooxygenase activity"/>
    <property type="evidence" value="ECO:0007669"/>
    <property type="project" value="UniProtKB-KW"/>
</dbReference>
<dbReference type="EMBL" id="FNON01000003">
    <property type="protein sequence ID" value="SDX56155.1"/>
    <property type="molecule type" value="Genomic_DNA"/>
</dbReference>
<organism evidence="11 12">
    <name type="scientific">Amycolatopsis xylanica</name>
    <dbReference type="NCBI Taxonomy" id="589385"/>
    <lineage>
        <taxon>Bacteria</taxon>
        <taxon>Bacillati</taxon>
        <taxon>Actinomycetota</taxon>
        <taxon>Actinomycetes</taxon>
        <taxon>Pseudonocardiales</taxon>
        <taxon>Pseudonocardiaceae</taxon>
        <taxon>Amycolatopsis</taxon>
    </lineage>
</organism>
<comment type="pathway">
    <text evidence="1">Antibiotic biosynthesis; vancomycin biosynthesis.</text>
</comment>
<keyword evidence="12" id="KW-1185">Reference proteome</keyword>
<dbReference type="GO" id="GO:0016705">
    <property type="term" value="F:oxidoreductase activity, acting on paired donors, with incorporation or reduction of molecular oxygen"/>
    <property type="evidence" value="ECO:0007669"/>
    <property type="project" value="InterPro"/>
</dbReference>
<comment type="function">
    <text evidence="8">Involved in the coupling of aromatic side chains of the heptapeptide of vancomycin.</text>
</comment>
<dbReference type="AlphaFoldDB" id="A0A1H3CPX3"/>
<dbReference type="OrthoDB" id="141712at2"/>
<evidence type="ECO:0000256" key="9">
    <source>
        <dbReference type="RuleBase" id="RU000461"/>
    </source>
</evidence>
<keyword evidence="3 9" id="KW-0349">Heme</keyword>
<sequence length="401" mass="43968">MTGVEAPRTYPFTPAERLEPDPGLRGCREESGLVRVQMPYGRPAWLVTRYADVRAVLGDNRFSRAMAIGDDEPRVYARSNTSVSMSTMDAPEHTRLRRVVMHAFTERRIRTLQADAESVAGRLLDEMETRGAPVDLVSAFAEPLPITVLCELLGVPKADQADFWGWSVSLLSTAADLPAEQAMEARMRLGKYLASLVAQRRKEPADDLLSAMVQAKDEEERLSEIELVKLGTTLLTAGVETVSSQLVNASYLLLTEPRLLNELVESPELIPNAVEELIRFVPIGVAGSMFARVAKEDVEVGGTLVRAGEAVVTDVQGANFDPAVFPAPDRADFTRKEAGAHLGFGHGPHHCIGSQLARMELRVGLEALLGRFPKLRLAVPESELTWRTGVVRGPVELPVEW</sequence>
<proteinExistence type="inferred from homology"/>
<dbReference type="PRINTS" id="PR00385">
    <property type="entry name" value="P450"/>
</dbReference>
<dbReference type="GO" id="GO:0020037">
    <property type="term" value="F:heme binding"/>
    <property type="evidence" value="ECO:0007669"/>
    <property type="project" value="InterPro"/>
</dbReference>
<dbReference type="Pfam" id="PF00067">
    <property type="entry name" value="p450"/>
    <property type="match status" value="1"/>
</dbReference>
<accession>A0A1H3CPX3</accession>
<dbReference type="InterPro" id="IPR036396">
    <property type="entry name" value="Cyt_P450_sf"/>
</dbReference>
<evidence type="ECO:0000256" key="5">
    <source>
        <dbReference type="ARBA" id="ARBA00023002"/>
    </source>
</evidence>